<protein>
    <submittedName>
        <fullName evidence="2">Uncharacterized protein</fullName>
    </submittedName>
</protein>
<dbReference type="EMBL" id="OJIN01000033">
    <property type="protein sequence ID" value="SPD72320.1"/>
    <property type="molecule type" value="Genomic_DNA"/>
</dbReference>
<name>A0A445MS72_9BACT</name>
<accession>A0A445MS72</accession>
<evidence type="ECO:0000313" key="2">
    <source>
        <dbReference type="EMBL" id="SPD72320.1"/>
    </source>
</evidence>
<feature type="region of interest" description="Disordered" evidence="1">
    <location>
        <begin position="30"/>
        <end position="49"/>
    </location>
</feature>
<proteinExistence type="predicted"/>
<dbReference type="AlphaFoldDB" id="A0A445MS72"/>
<gene>
    <name evidence="2" type="ORF">PITCH_A1280066</name>
</gene>
<sequence>MESALSINYRPFKNETGAEFNEFKNNQCTGSYRQNTGTPHKQTQSEQGC</sequence>
<organism evidence="2">
    <name type="scientific">uncultured Desulfobacterium sp</name>
    <dbReference type="NCBI Taxonomy" id="201089"/>
    <lineage>
        <taxon>Bacteria</taxon>
        <taxon>Pseudomonadati</taxon>
        <taxon>Thermodesulfobacteriota</taxon>
        <taxon>Desulfobacteria</taxon>
        <taxon>Desulfobacterales</taxon>
        <taxon>Desulfobacteriaceae</taxon>
        <taxon>Desulfobacterium</taxon>
        <taxon>environmental samples</taxon>
    </lineage>
</organism>
<reference evidence="2" key="1">
    <citation type="submission" date="2018-01" db="EMBL/GenBank/DDBJ databases">
        <authorList>
            <person name="Regsiter A."/>
            <person name="William W."/>
        </authorList>
    </citation>
    <scope>NUCLEOTIDE SEQUENCE</scope>
    <source>
        <strain evidence="2">TRIP AH-1</strain>
    </source>
</reference>
<evidence type="ECO:0000256" key="1">
    <source>
        <dbReference type="SAM" id="MobiDB-lite"/>
    </source>
</evidence>